<sequence>MKLKIIVRFTNSLSSTENLPDLTLPISVNFDKDNINKLITVNWLKGSIRSKSPQCNNKRLKLIYNGRVLNDKTDFDKEVLRPRRAVLNEDDPIYIHCVVGERLTKKQLEEENRLDNLPQQVSTTPDVIGFDRLLQQGFSAEDVQDLRRQFLSLYGGSLAAGSGASATGAGGDAASSGREIADVEEIENRQRELRELEERWIESTSNNDSPGGGGVGATGATSSAATAAAATQNSLDGDNTETHATQPPSLELEESQVNEDLLLGFLVGIFLGVISVVFLLLDDTIFNKRQKMSVIAGLFINFSLAIVRGQWL</sequence>
<feature type="transmembrane region" description="Helical" evidence="2">
    <location>
        <begin position="293"/>
        <end position="311"/>
    </location>
</feature>
<feature type="transmembrane region" description="Helical" evidence="2">
    <location>
        <begin position="261"/>
        <end position="281"/>
    </location>
</feature>
<keyword evidence="2" id="KW-0472">Membrane</keyword>
<feature type="compositionally biased region" description="Low complexity" evidence="1">
    <location>
        <begin position="218"/>
        <end position="231"/>
    </location>
</feature>
<accession>A0ABP0ZGW8</accession>
<organism evidence="5 6">
    <name type="scientific">Lodderomyces beijingensis</name>
    <dbReference type="NCBI Taxonomy" id="1775926"/>
    <lineage>
        <taxon>Eukaryota</taxon>
        <taxon>Fungi</taxon>
        <taxon>Dikarya</taxon>
        <taxon>Ascomycota</taxon>
        <taxon>Saccharomycotina</taxon>
        <taxon>Pichiomycetes</taxon>
        <taxon>Debaryomycetaceae</taxon>
        <taxon>Candida/Lodderomyces clade</taxon>
        <taxon>Lodderomyces</taxon>
    </lineage>
</organism>
<evidence type="ECO:0000256" key="1">
    <source>
        <dbReference type="SAM" id="MobiDB-lite"/>
    </source>
</evidence>
<dbReference type="GeneID" id="92206823"/>
<evidence type="ECO:0000259" key="3">
    <source>
        <dbReference type="Pfam" id="PF10302"/>
    </source>
</evidence>
<evidence type="ECO:0000256" key="2">
    <source>
        <dbReference type="SAM" id="Phobius"/>
    </source>
</evidence>
<dbReference type="InterPro" id="IPR045226">
    <property type="entry name" value="Dsc3"/>
</dbReference>
<dbReference type="Pfam" id="PF10302">
    <property type="entry name" value="Dsc3_N"/>
    <property type="match status" value="1"/>
</dbReference>
<dbReference type="PANTHER" id="PTHR28049:SF1">
    <property type="entry name" value="DSC E3 UBIQUITIN LIGASE COMPLEX SUBUNIT 3"/>
    <property type="match status" value="1"/>
</dbReference>
<protein>
    <recommendedName>
        <fullName evidence="7">Ubiquitin-like domain-containing protein</fullName>
    </recommendedName>
</protein>
<dbReference type="EMBL" id="OZ022406">
    <property type="protein sequence ID" value="CAK9437249.1"/>
    <property type="molecule type" value="Genomic_DNA"/>
</dbReference>
<keyword evidence="2" id="KW-0812">Transmembrane</keyword>
<evidence type="ECO:0000313" key="6">
    <source>
        <dbReference type="Proteomes" id="UP001497383"/>
    </source>
</evidence>
<feature type="domain" description="DSC E3 ubiquitin ligase complex subunit 3 C-terminal" evidence="4">
    <location>
        <begin position="128"/>
        <end position="308"/>
    </location>
</feature>
<name>A0ABP0ZGW8_9ASCO</name>
<evidence type="ECO:0000259" key="4">
    <source>
        <dbReference type="Pfam" id="PF13373"/>
    </source>
</evidence>
<evidence type="ECO:0008006" key="7">
    <source>
        <dbReference type="Google" id="ProtNLM"/>
    </source>
</evidence>
<proteinExistence type="predicted"/>
<reference evidence="5 6" key="1">
    <citation type="submission" date="2024-03" db="EMBL/GenBank/DDBJ databases">
        <authorList>
            <person name="Brejova B."/>
        </authorList>
    </citation>
    <scope>NUCLEOTIDE SEQUENCE [LARGE SCALE GENOMIC DNA]</scope>
    <source>
        <strain evidence="5 6">CBS 14171</strain>
    </source>
</reference>
<dbReference type="PANTHER" id="PTHR28049">
    <property type="entry name" value="TRANSMEMBRANE PROTEIN YOR223W"/>
    <property type="match status" value="1"/>
</dbReference>
<feature type="region of interest" description="Disordered" evidence="1">
    <location>
        <begin position="161"/>
        <end position="185"/>
    </location>
</feature>
<feature type="compositionally biased region" description="Low complexity" evidence="1">
    <location>
        <begin position="161"/>
        <end position="177"/>
    </location>
</feature>
<dbReference type="InterPro" id="IPR019413">
    <property type="entry name" value="Dsc3_ub-like_dom"/>
</dbReference>
<dbReference type="Proteomes" id="UP001497383">
    <property type="component" value="Chromosome 2"/>
</dbReference>
<dbReference type="InterPro" id="IPR025390">
    <property type="entry name" value="Dsc3_C"/>
</dbReference>
<feature type="domain" description="DSC E3 ubiquitin ligase complex subunit 3 ubiquitin-like" evidence="3">
    <location>
        <begin position="4"/>
        <end position="101"/>
    </location>
</feature>
<dbReference type="RefSeq" id="XP_066828565.1">
    <property type="nucleotide sequence ID" value="XM_066971536.1"/>
</dbReference>
<evidence type="ECO:0000313" key="5">
    <source>
        <dbReference type="EMBL" id="CAK9437249.1"/>
    </source>
</evidence>
<keyword evidence="2" id="KW-1133">Transmembrane helix</keyword>
<gene>
    <name evidence="5" type="ORF">LODBEIA_P16270</name>
</gene>
<dbReference type="Pfam" id="PF13373">
    <property type="entry name" value="Dsc3_C"/>
    <property type="match status" value="1"/>
</dbReference>
<feature type="region of interest" description="Disordered" evidence="1">
    <location>
        <begin position="202"/>
        <end position="248"/>
    </location>
</feature>
<keyword evidence="6" id="KW-1185">Reference proteome</keyword>
<feature type="compositionally biased region" description="Polar residues" evidence="1">
    <location>
        <begin position="232"/>
        <end position="248"/>
    </location>
</feature>